<evidence type="ECO:0000313" key="2">
    <source>
        <dbReference type="EMBL" id="KAF1011982.1"/>
    </source>
</evidence>
<sequence>MENEYQFFDRQSFVQASFNEVARIIAEHGHPCLDVCCPAESTERCLEHLAVVASDWSYDYSFIDAHLETYKKANVLKNTVHPTQQGSQTPIYNMRETIGDKTYNFWGISNKTLLEILGIVFVLIVAIGYSYFMSWRALREDKSED</sequence>
<dbReference type="AlphaFoldDB" id="A0A833UM82"/>
<gene>
    <name evidence="2" type="ORF">GAK29_04906</name>
</gene>
<name>A0A833UM82_ACIBZ</name>
<proteinExistence type="predicted"/>
<comment type="caution">
    <text evidence="2">The sequence shown here is derived from an EMBL/GenBank/DDBJ whole genome shotgun (WGS) entry which is preliminary data.</text>
</comment>
<feature type="transmembrane region" description="Helical" evidence="1">
    <location>
        <begin position="113"/>
        <end position="132"/>
    </location>
</feature>
<organism evidence="2 3">
    <name type="scientific">Acinetobacter bereziniae</name>
    <name type="common">Acinetobacter genomosp. 10</name>
    <dbReference type="NCBI Taxonomy" id="106648"/>
    <lineage>
        <taxon>Bacteria</taxon>
        <taxon>Pseudomonadati</taxon>
        <taxon>Pseudomonadota</taxon>
        <taxon>Gammaproteobacteria</taxon>
        <taxon>Moraxellales</taxon>
        <taxon>Moraxellaceae</taxon>
        <taxon>Acinetobacter</taxon>
    </lineage>
</organism>
<evidence type="ECO:0000313" key="3">
    <source>
        <dbReference type="Proteomes" id="UP000490535"/>
    </source>
</evidence>
<keyword evidence="1" id="KW-1133">Transmembrane helix</keyword>
<keyword evidence="1" id="KW-0472">Membrane</keyword>
<accession>A0A833UM82</accession>
<reference evidence="3" key="1">
    <citation type="journal article" date="2020" name="MBio">
        <title>Horizontal gene transfer to a defensive symbiont with a reduced genome amongst a multipartite beetle microbiome.</title>
        <authorList>
            <person name="Waterworth S.C."/>
            <person name="Florez L.V."/>
            <person name="Rees E.R."/>
            <person name="Hertweck C."/>
            <person name="Kaltenpoth M."/>
            <person name="Kwan J.C."/>
        </authorList>
    </citation>
    <scope>NUCLEOTIDE SEQUENCE [LARGE SCALE GENOMIC DNA]</scope>
</reference>
<keyword evidence="1" id="KW-0812">Transmembrane</keyword>
<dbReference type="Proteomes" id="UP000490535">
    <property type="component" value="Unassembled WGS sequence"/>
</dbReference>
<protein>
    <submittedName>
        <fullName evidence="2">Uncharacterized protein</fullName>
    </submittedName>
</protein>
<dbReference type="EMBL" id="WNDP01000275">
    <property type="protein sequence ID" value="KAF1011982.1"/>
    <property type="molecule type" value="Genomic_DNA"/>
</dbReference>
<evidence type="ECO:0000256" key="1">
    <source>
        <dbReference type="SAM" id="Phobius"/>
    </source>
</evidence>